<gene>
    <name evidence="2" type="ORF">OKC24_12985</name>
</gene>
<dbReference type="InterPro" id="IPR050077">
    <property type="entry name" value="LexA_repressor"/>
</dbReference>
<dbReference type="InterPro" id="IPR036286">
    <property type="entry name" value="LexA/Signal_pep-like_sf"/>
</dbReference>
<reference evidence="2 3" key="1">
    <citation type="submission" date="2022-11" db="EMBL/GenBank/DDBJ databases">
        <title>Acinetobacter entericus sp. nov., isolated from the gut of the plastic-eating larvae of the Coleoptera insect Zophobas atratus.</title>
        <authorList>
            <person name="Dong X."/>
            <person name="Yang Y."/>
        </authorList>
    </citation>
    <scope>NUCLEOTIDE SEQUENCE [LARGE SCALE GENOMIC DNA]</scope>
    <source>
        <strain evidence="2 3">BIT-DXN8</strain>
    </source>
</reference>
<sequence>MDSKSIRYQNTRLLVEQVGGVSSFADKIGKGQSQTSQFAGTNPIKGIGNKVAREIEEAFDKPHGWLDLLHEENLDSKDANVSEPIPLIGKLVPVISWVQAGSWTTVEAVPAGTQFEEWLPPNPKCGKHGYGLEVSGESMLPDFRPGDKIYVNPDFQVNDLKTGDLVIVSCEGDKAATFKKLIVETDNMYLQPLNPEWSEKAIALEDGCKLVGKVVGLYRDV</sequence>
<dbReference type="PANTHER" id="PTHR33516">
    <property type="entry name" value="LEXA REPRESSOR"/>
    <property type="match status" value="1"/>
</dbReference>
<name>A0ABT3NKH1_9GAMM</name>
<feature type="domain" description="Peptidase S24/S26A/S26B/S26C" evidence="1">
    <location>
        <begin position="93"/>
        <end position="215"/>
    </location>
</feature>
<dbReference type="Proteomes" id="UP001209682">
    <property type="component" value="Unassembled WGS sequence"/>
</dbReference>
<evidence type="ECO:0000313" key="2">
    <source>
        <dbReference type="EMBL" id="MCW8040056.1"/>
    </source>
</evidence>
<proteinExistence type="predicted"/>
<evidence type="ECO:0000259" key="1">
    <source>
        <dbReference type="Pfam" id="PF00717"/>
    </source>
</evidence>
<dbReference type="CDD" id="cd06529">
    <property type="entry name" value="S24_LexA-like"/>
    <property type="match status" value="1"/>
</dbReference>
<dbReference type="InterPro" id="IPR039418">
    <property type="entry name" value="LexA-like"/>
</dbReference>
<dbReference type="EMBL" id="JAPEQW010000016">
    <property type="protein sequence ID" value="MCW8040056.1"/>
    <property type="molecule type" value="Genomic_DNA"/>
</dbReference>
<dbReference type="SUPFAM" id="SSF51306">
    <property type="entry name" value="LexA/Signal peptidase"/>
    <property type="match status" value="1"/>
</dbReference>
<accession>A0ABT3NKH1</accession>
<dbReference type="Gene3D" id="2.10.109.10">
    <property type="entry name" value="Umud Fragment, subunit A"/>
    <property type="match status" value="1"/>
</dbReference>
<organism evidence="2 3">
    <name type="scientific">Acinetobacter entericus</name>
    <dbReference type="NCBI Taxonomy" id="2989714"/>
    <lineage>
        <taxon>Bacteria</taxon>
        <taxon>Pseudomonadati</taxon>
        <taxon>Pseudomonadota</taxon>
        <taxon>Gammaproteobacteria</taxon>
        <taxon>Moraxellales</taxon>
        <taxon>Moraxellaceae</taxon>
        <taxon>Acinetobacter</taxon>
    </lineage>
</organism>
<dbReference type="Pfam" id="PF00717">
    <property type="entry name" value="Peptidase_S24"/>
    <property type="match status" value="1"/>
</dbReference>
<dbReference type="RefSeq" id="WP_265465510.1">
    <property type="nucleotide sequence ID" value="NZ_JAPEQW010000016.1"/>
</dbReference>
<dbReference type="PANTHER" id="PTHR33516:SF2">
    <property type="entry name" value="LEXA REPRESSOR-RELATED"/>
    <property type="match status" value="1"/>
</dbReference>
<comment type="caution">
    <text evidence="2">The sequence shown here is derived from an EMBL/GenBank/DDBJ whole genome shotgun (WGS) entry which is preliminary data.</text>
</comment>
<keyword evidence="3" id="KW-1185">Reference proteome</keyword>
<evidence type="ECO:0000313" key="3">
    <source>
        <dbReference type="Proteomes" id="UP001209682"/>
    </source>
</evidence>
<protein>
    <submittedName>
        <fullName evidence="2">S24 family peptidase</fullName>
    </submittedName>
</protein>
<dbReference type="InterPro" id="IPR015927">
    <property type="entry name" value="Peptidase_S24_S26A/B/C"/>
</dbReference>